<sequence length="294" mass="30810">MSVPIPELTADPATRTEFSRAVRRFTRNRLAVAGVIVVLALAALSFLGPLVHSTDQVHTDLTQVNLSPGSGHPLGTDAVGFDQLGRLMLGGQLSLMVGVCAGILAMLLGTVWGAVAGYAGGWVDTVMMRIVDAGIAIPALLLLLIVSAIWTPGTLGLIVILGLVSWLVPSRLVRAETLTLASRDYVLTMRAMGGGHTRAIGRHILPNSLSTIVVAATFQIADAILLVAYVSYLGLGVQSPDTDWGGMLSQGLDAAFSGRWWLIAPPGIAIILVVCAFNAIGDGLRDAFEIGGRR</sequence>
<feature type="transmembrane region" description="Helical" evidence="7">
    <location>
        <begin position="93"/>
        <end position="118"/>
    </location>
</feature>
<dbReference type="Proteomes" id="UP001138997">
    <property type="component" value="Unassembled WGS sequence"/>
</dbReference>
<dbReference type="Gene3D" id="1.10.3720.10">
    <property type="entry name" value="MetI-like"/>
    <property type="match status" value="1"/>
</dbReference>
<dbReference type="PROSITE" id="PS50928">
    <property type="entry name" value="ABC_TM1"/>
    <property type="match status" value="1"/>
</dbReference>
<evidence type="ECO:0000313" key="10">
    <source>
        <dbReference type="Proteomes" id="UP001138997"/>
    </source>
</evidence>
<name>A0A9X1T1T1_9ACTN</name>
<evidence type="ECO:0000256" key="4">
    <source>
        <dbReference type="ARBA" id="ARBA00022692"/>
    </source>
</evidence>
<evidence type="ECO:0000256" key="7">
    <source>
        <dbReference type="RuleBase" id="RU363032"/>
    </source>
</evidence>
<dbReference type="PANTHER" id="PTHR43386:SF1">
    <property type="entry name" value="D,D-DIPEPTIDE TRANSPORT SYSTEM PERMEASE PROTEIN DDPC-RELATED"/>
    <property type="match status" value="1"/>
</dbReference>
<dbReference type="PANTHER" id="PTHR43386">
    <property type="entry name" value="OLIGOPEPTIDE TRANSPORT SYSTEM PERMEASE PROTEIN APPC"/>
    <property type="match status" value="1"/>
</dbReference>
<feature type="transmembrane region" description="Helical" evidence="7">
    <location>
        <begin position="155"/>
        <end position="173"/>
    </location>
</feature>
<comment type="caution">
    <text evidence="9">The sequence shown here is derived from an EMBL/GenBank/DDBJ whole genome shotgun (WGS) entry which is preliminary data.</text>
</comment>
<keyword evidence="10" id="KW-1185">Reference proteome</keyword>
<dbReference type="AlphaFoldDB" id="A0A9X1T1T1"/>
<dbReference type="GO" id="GO:0005886">
    <property type="term" value="C:plasma membrane"/>
    <property type="evidence" value="ECO:0007669"/>
    <property type="project" value="UniProtKB-SubCell"/>
</dbReference>
<feature type="transmembrane region" description="Helical" evidence="7">
    <location>
        <begin position="260"/>
        <end position="280"/>
    </location>
</feature>
<feature type="transmembrane region" description="Helical" evidence="7">
    <location>
        <begin position="212"/>
        <end position="235"/>
    </location>
</feature>
<evidence type="ECO:0000259" key="8">
    <source>
        <dbReference type="PROSITE" id="PS50928"/>
    </source>
</evidence>
<feature type="domain" description="ABC transmembrane type-1" evidence="8">
    <location>
        <begin position="91"/>
        <end position="281"/>
    </location>
</feature>
<dbReference type="EMBL" id="JAJOMB010000014">
    <property type="protein sequence ID" value="MCD5313948.1"/>
    <property type="molecule type" value="Genomic_DNA"/>
</dbReference>
<organism evidence="9 10">
    <name type="scientific">Kineosporia babensis</name>
    <dbReference type="NCBI Taxonomy" id="499548"/>
    <lineage>
        <taxon>Bacteria</taxon>
        <taxon>Bacillati</taxon>
        <taxon>Actinomycetota</taxon>
        <taxon>Actinomycetes</taxon>
        <taxon>Kineosporiales</taxon>
        <taxon>Kineosporiaceae</taxon>
        <taxon>Kineosporia</taxon>
    </lineage>
</organism>
<evidence type="ECO:0000256" key="5">
    <source>
        <dbReference type="ARBA" id="ARBA00022989"/>
    </source>
</evidence>
<evidence type="ECO:0000256" key="3">
    <source>
        <dbReference type="ARBA" id="ARBA00022475"/>
    </source>
</evidence>
<keyword evidence="4 7" id="KW-0812">Transmembrane</keyword>
<dbReference type="CDD" id="cd06261">
    <property type="entry name" value="TM_PBP2"/>
    <property type="match status" value="1"/>
</dbReference>
<gene>
    <name evidence="9" type="ORF">LR394_23865</name>
</gene>
<comment type="subcellular location">
    <subcellularLocation>
        <location evidence="1 7">Cell membrane</location>
        <topology evidence="1 7">Multi-pass membrane protein</topology>
    </subcellularLocation>
</comment>
<dbReference type="SUPFAM" id="SSF161098">
    <property type="entry name" value="MetI-like"/>
    <property type="match status" value="1"/>
</dbReference>
<keyword evidence="2 7" id="KW-0813">Transport</keyword>
<keyword evidence="5 7" id="KW-1133">Transmembrane helix</keyword>
<proteinExistence type="inferred from homology"/>
<accession>A0A9X1T1T1</accession>
<evidence type="ECO:0000313" key="9">
    <source>
        <dbReference type="EMBL" id="MCD5313948.1"/>
    </source>
</evidence>
<keyword evidence="3" id="KW-1003">Cell membrane</keyword>
<evidence type="ECO:0000256" key="2">
    <source>
        <dbReference type="ARBA" id="ARBA00022448"/>
    </source>
</evidence>
<keyword evidence="6 7" id="KW-0472">Membrane</keyword>
<dbReference type="RefSeq" id="WP_231446018.1">
    <property type="nucleotide sequence ID" value="NZ_JAJOMB010000014.1"/>
</dbReference>
<reference evidence="9" key="1">
    <citation type="submission" date="2021-11" db="EMBL/GenBank/DDBJ databases">
        <title>Streptomyces corallinus and Kineosporia corallina sp. nov., two new coral-derived marine actinobacteria.</title>
        <authorList>
            <person name="Buangrab K."/>
            <person name="Sutthacheep M."/>
            <person name="Yeemin T."/>
            <person name="Harunari E."/>
            <person name="Igarashi Y."/>
            <person name="Sripreechasak P."/>
            <person name="Kanchanasin P."/>
            <person name="Tanasupawat S."/>
            <person name="Phongsopitanun W."/>
        </authorList>
    </citation>
    <scope>NUCLEOTIDE SEQUENCE</scope>
    <source>
        <strain evidence="9">JCM 31032</strain>
    </source>
</reference>
<dbReference type="GO" id="GO:0055085">
    <property type="term" value="P:transmembrane transport"/>
    <property type="evidence" value="ECO:0007669"/>
    <property type="project" value="InterPro"/>
</dbReference>
<dbReference type="InterPro" id="IPR025966">
    <property type="entry name" value="OppC_N"/>
</dbReference>
<dbReference type="Pfam" id="PF00528">
    <property type="entry name" value="BPD_transp_1"/>
    <property type="match status" value="1"/>
</dbReference>
<evidence type="ECO:0000256" key="6">
    <source>
        <dbReference type="ARBA" id="ARBA00023136"/>
    </source>
</evidence>
<dbReference type="InterPro" id="IPR035906">
    <property type="entry name" value="MetI-like_sf"/>
</dbReference>
<evidence type="ECO:0000256" key="1">
    <source>
        <dbReference type="ARBA" id="ARBA00004651"/>
    </source>
</evidence>
<comment type="similarity">
    <text evidence="7">Belongs to the binding-protein-dependent transport system permease family.</text>
</comment>
<dbReference type="InterPro" id="IPR000515">
    <property type="entry name" value="MetI-like"/>
</dbReference>
<dbReference type="Pfam" id="PF12911">
    <property type="entry name" value="OppC_N"/>
    <property type="match status" value="1"/>
</dbReference>
<feature type="transmembrane region" description="Helical" evidence="7">
    <location>
        <begin position="30"/>
        <end position="51"/>
    </location>
</feature>
<dbReference type="InterPro" id="IPR050366">
    <property type="entry name" value="BP-dependent_transpt_permease"/>
</dbReference>
<protein>
    <submittedName>
        <fullName evidence="9">ABC transporter permease</fullName>
    </submittedName>
</protein>
<feature type="transmembrane region" description="Helical" evidence="7">
    <location>
        <begin position="130"/>
        <end position="149"/>
    </location>
</feature>